<dbReference type="OrthoDB" id="9811915at2"/>
<proteinExistence type="predicted"/>
<dbReference type="CDD" id="cd02440">
    <property type="entry name" value="AdoMet_MTases"/>
    <property type="match status" value="1"/>
</dbReference>
<gene>
    <name evidence="3" type="ORF">C5Y98_16475</name>
</gene>
<dbReference type="RefSeq" id="WP_105355593.1">
    <property type="nucleotide sequence ID" value="NZ_PUIB01000017.1"/>
</dbReference>
<organism evidence="3 4">
    <name type="scientific">Blastopirellula marina</name>
    <dbReference type="NCBI Taxonomy" id="124"/>
    <lineage>
        <taxon>Bacteria</taxon>
        <taxon>Pseudomonadati</taxon>
        <taxon>Planctomycetota</taxon>
        <taxon>Planctomycetia</taxon>
        <taxon>Pirellulales</taxon>
        <taxon>Pirellulaceae</taxon>
        <taxon>Blastopirellula</taxon>
    </lineage>
</organism>
<dbReference type="InterPro" id="IPR029063">
    <property type="entry name" value="SAM-dependent_MTases_sf"/>
</dbReference>
<dbReference type="AlphaFoldDB" id="A0A2S8FNS0"/>
<sequence length="373" mass="42043">MIQSNDSTTSKLPAVLEFFSQDVAEFKKQLAQLESEIDKDATAQPGSDLHKRTIAALEQSVIACRKFEDAHEKQPELVKEVQAKFREETAPWLAQSWFANRAHTKPSGFSGDYEMLVKIYEEATPARGLGAYLDLCFMDIPLANAVRGRKDMVREFLENDIASRTGDIRILDIACGPCREFLDWPEFAGRSIEVIAMDNDPVALEYIGATVATQLPKGTKLIPTRYNAMRAKKSEATIKKFGTFDIIYSVGLADYLTDEQLIGIFSGLGETLNEGGALVIAFKDTERYDETPYQWHLDWFFYQRTVEDVLHIFEQAGFNTEKMELTRDRSGIIVNYVSHRAPGCIRRIDPAEKTRSARNQRTSTSSVEAPAED</sequence>
<protein>
    <submittedName>
        <fullName evidence="3">Uncharacterized protein</fullName>
    </submittedName>
</protein>
<evidence type="ECO:0000313" key="3">
    <source>
        <dbReference type="EMBL" id="PQO33823.1"/>
    </source>
</evidence>
<evidence type="ECO:0000313" key="4">
    <source>
        <dbReference type="Proteomes" id="UP000239388"/>
    </source>
</evidence>
<dbReference type="EMBL" id="PUIB01000017">
    <property type="protein sequence ID" value="PQO33823.1"/>
    <property type="molecule type" value="Genomic_DNA"/>
</dbReference>
<feature type="coiled-coil region" evidence="1">
    <location>
        <begin position="16"/>
        <end position="43"/>
    </location>
</feature>
<feature type="region of interest" description="Disordered" evidence="2">
    <location>
        <begin position="348"/>
        <end position="373"/>
    </location>
</feature>
<accession>A0A2S8FNS0</accession>
<evidence type="ECO:0000256" key="2">
    <source>
        <dbReference type="SAM" id="MobiDB-lite"/>
    </source>
</evidence>
<keyword evidence="1" id="KW-0175">Coiled coil</keyword>
<name>A0A2S8FNS0_9BACT</name>
<comment type="caution">
    <text evidence="3">The sequence shown here is derived from an EMBL/GenBank/DDBJ whole genome shotgun (WGS) entry which is preliminary data.</text>
</comment>
<dbReference type="Proteomes" id="UP000239388">
    <property type="component" value="Unassembled WGS sequence"/>
</dbReference>
<feature type="compositionally biased region" description="Polar residues" evidence="2">
    <location>
        <begin position="357"/>
        <end position="367"/>
    </location>
</feature>
<dbReference type="Gene3D" id="3.40.50.150">
    <property type="entry name" value="Vaccinia Virus protein VP39"/>
    <property type="match status" value="1"/>
</dbReference>
<evidence type="ECO:0000256" key="1">
    <source>
        <dbReference type="SAM" id="Coils"/>
    </source>
</evidence>
<reference evidence="3 4" key="1">
    <citation type="submission" date="2018-02" db="EMBL/GenBank/DDBJ databases">
        <title>Comparative genomes isolates from brazilian mangrove.</title>
        <authorList>
            <person name="Araujo J.E."/>
            <person name="Taketani R.G."/>
            <person name="Silva M.C.P."/>
            <person name="Loureco M.V."/>
            <person name="Andreote F.D."/>
        </authorList>
    </citation>
    <scope>NUCLEOTIDE SEQUENCE [LARGE SCALE GENOMIC DNA]</scope>
    <source>
        <strain evidence="3 4">NAP PRIS-MGV</strain>
    </source>
</reference>
<dbReference type="SUPFAM" id="SSF53335">
    <property type="entry name" value="S-adenosyl-L-methionine-dependent methyltransferases"/>
    <property type="match status" value="1"/>
</dbReference>